<feature type="signal peptide" evidence="5">
    <location>
        <begin position="1"/>
        <end position="18"/>
    </location>
</feature>
<dbReference type="CDD" id="cd02966">
    <property type="entry name" value="TlpA_like_family"/>
    <property type="match status" value="1"/>
</dbReference>
<dbReference type="InterPro" id="IPR017937">
    <property type="entry name" value="Thioredoxin_CS"/>
</dbReference>
<dbReference type="PROSITE" id="PS00194">
    <property type="entry name" value="THIOREDOXIN_1"/>
    <property type="match status" value="1"/>
</dbReference>
<keyword evidence="3" id="KW-1015">Disulfide bond</keyword>
<dbReference type="InterPro" id="IPR025380">
    <property type="entry name" value="DUF4369"/>
</dbReference>
<dbReference type="GO" id="GO:0017004">
    <property type="term" value="P:cytochrome complex assembly"/>
    <property type="evidence" value="ECO:0007669"/>
    <property type="project" value="UniProtKB-KW"/>
</dbReference>
<organism evidence="7 8">
    <name type="scientific">Mucilaginibacter hurinus</name>
    <dbReference type="NCBI Taxonomy" id="2201324"/>
    <lineage>
        <taxon>Bacteria</taxon>
        <taxon>Pseudomonadati</taxon>
        <taxon>Bacteroidota</taxon>
        <taxon>Sphingobacteriia</taxon>
        <taxon>Sphingobacteriales</taxon>
        <taxon>Sphingobacteriaceae</taxon>
        <taxon>Mucilaginibacter</taxon>
    </lineage>
</organism>
<proteinExistence type="predicted"/>
<keyword evidence="4" id="KW-0676">Redox-active center</keyword>
<dbReference type="InterPro" id="IPR000866">
    <property type="entry name" value="AhpC/TSA"/>
</dbReference>
<name>A0A367GLT9_9SPHI</name>
<feature type="chain" id="PRO_5016745992" evidence="5">
    <location>
        <begin position="19"/>
        <end position="390"/>
    </location>
</feature>
<dbReference type="GO" id="GO:0030313">
    <property type="term" value="C:cell envelope"/>
    <property type="evidence" value="ECO:0007669"/>
    <property type="project" value="UniProtKB-SubCell"/>
</dbReference>
<feature type="domain" description="Thioredoxin" evidence="6">
    <location>
        <begin position="248"/>
        <end position="390"/>
    </location>
</feature>
<sequence>MKKILLTIAALIPALAFAQNDSPFNINGKVGALNTPAKAYLTYRAGESSVTDSATIANGSFNFKGKIANPVNATLFVDRQGKGFDNYIQKNFPNGSPSKNADVLGLFIEKGDININSADSVSKAKITGSKINDENQRLMTLLKPVHARAAKIMAEAQIATEDQKKSANFQNSMQAKFKVVQDEQKAIFKDFIKNNPDSFISLLVISSVAGPSPDAAELEPLFNLLSKNLQESEMGQSLKAAITAQKGTSIGSDAPDFIQADVNGKPVKLSSFKGKYVLIDFWASWCGPCRQENPNVVRAYYKYKDKNFTILGVSLDKETGKNAWLKAIKDDGLVWTQASDLKGWNNDAAALYNVKAIPQNFLLDPAGKIIAKNLRGEELDAKLAELLGKI</sequence>
<dbReference type="GO" id="GO:0016491">
    <property type="term" value="F:oxidoreductase activity"/>
    <property type="evidence" value="ECO:0007669"/>
    <property type="project" value="InterPro"/>
</dbReference>
<evidence type="ECO:0000256" key="4">
    <source>
        <dbReference type="ARBA" id="ARBA00023284"/>
    </source>
</evidence>
<dbReference type="PROSITE" id="PS51352">
    <property type="entry name" value="THIOREDOXIN_2"/>
    <property type="match status" value="1"/>
</dbReference>
<dbReference type="RefSeq" id="WP_114005417.1">
    <property type="nucleotide sequence ID" value="NZ_QGDC01000006.1"/>
</dbReference>
<evidence type="ECO:0000313" key="7">
    <source>
        <dbReference type="EMBL" id="RCH54429.1"/>
    </source>
</evidence>
<dbReference type="PANTHER" id="PTHR42852">
    <property type="entry name" value="THIOL:DISULFIDE INTERCHANGE PROTEIN DSBE"/>
    <property type="match status" value="1"/>
</dbReference>
<evidence type="ECO:0000256" key="5">
    <source>
        <dbReference type="SAM" id="SignalP"/>
    </source>
</evidence>
<comment type="subcellular location">
    <subcellularLocation>
        <location evidence="1">Cell envelope</location>
    </subcellularLocation>
</comment>
<keyword evidence="2" id="KW-0201">Cytochrome c-type biogenesis</keyword>
<gene>
    <name evidence="7" type="ORF">DJ568_11425</name>
</gene>
<dbReference type="GO" id="GO:0016209">
    <property type="term" value="F:antioxidant activity"/>
    <property type="evidence" value="ECO:0007669"/>
    <property type="project" value="InterPro"/>
</dbReference>
<keyword evidence="8" id="KW-1185">Reference proteome</keyword>
<dbReference type="Pfam" id="PF00578">
    <property type="entry name" value="AhpC-TSA"/>
    <property type="match status" value="1"/>
</dbReference>
<evidence type="ECO:0000313" key="8">
    <source>
        <dbReference type="Proteomes" id="UP000253209"/>
    </source>
</evidence>
<evidence type="ECO:0000256" key="2">
    <source>
        <dbReference type="ARBA" id="ARBA00022748"/>
    </source>
</evidence>
<keyword evidence="5" id="KW-0732">Signal</keyword>
<evidence type="ECO:0000256" key="1">
    <source>
        <dbReference type="ARBA" id="ARBA00004196"/>
    </source>
</evidence>
<evidence type="ECO:0000256" key="3">
    <source>
        <dbReference type="ARBA" id="ARBA00023157"/>
    </source>
</evidence>
<dbReference type="Proteomes" id="UP000253209">
    <property type="component" value="Unassembled WGS sequence"/>
</dbReference>
<dbReference type="InterPro" id="IPR013766">
    <property type="entry name" value="Thioredoxin_domain"/>
</dbReference>
<reference evidence="7 8" key="1">
    <citation type="submission" date="2018-05" db="EMBL/GenBank/DDBJ databases">
        <title>Mucilaginibacter hurinus sp. nov., isolated from briquette warehouse soil.</title>
        <authorList>
            <person name="Choi L."/>
        </authorList>
    </citation>
    <scope>NUCLEOTIDE SEQUENCE [LARGE SCALE GENOMIC DNA]</scope>
    <source>
        <strain evidence="7 8">ZR32</strain>
    </source>
</reference>
<accession>A0A367GLT9</accession>
<dbReference type="PANTHER" id="PTHR42852:SF6">
    <property type="entry name" value="THIOL:DISULFIDE INTERCHANGE PROTEIN DSBE"/>
    <property type="match status" value="1"/>
</dbReference>
<dbReference type="Pfam" id="PF14289">
    <property type="entry name" value="DUF4369"/>
    <property type="match status" value="1"/>
</dbReference>
<dbReference type="SUPFAM" id="SSF52833">
    <property type="entry name" value="Thioredoxin-like"/>
    <property type="match status" value="1"/>
</dbReference>
<dbReference type="AlphaFoldDB" id="A0A367GLT9"/>
<dbReference type="Gene3D" id="3.40.30.10">
    <property type="entry name" value="Glutaredoxin"/>
    <property type="match status" value="1"/>
</dbReference>
<protein>
    <submittedName>
        <fullName evidence="7">Alkyl hydroperoxide reductase</fullName>
    </submittedName>
</protein>
<dbReference type="InterPro" id="IPR050553">
    <property type="entry name" value="Thioredoxin_ResA/DsbE_sf"/>
</dbReference>
<dbReference type="OrthoDB" id="750178at2"/>
<dbReference type="InterPro" id="IPR036249">
    <property type="entry name" value="Thioredoxin-like_sf"/>
</dbReference>
<dbReference type="EMBL" id="QGDC01000006">
    <property type="protein sequence ID" value="RCH54429.1"/>
    <property type="molecule type" value="Genomic_DNA"/>
</dbReference>
<comment type="caution">
    <text evidence="7">The sequence shown here is derived from an EMBL/GenBank/DDBJ whole genome shotgun (WGS) entry which is preliminary data.</text>
</comment>
<evidence type="ECO:0000259" key="6">
    <source>
        <dbReference type="PROSITE" id="PS51352"/>
    </source>
</evidence>